<comment type="subcellular location">
    <subcellularLocation>
        <location evidence="1">Cell membrane</location>
        <topology evidence="1">Multi-pass membrane protein</topology>
    </subcellularLocation>
</comment>
<keyword evidence="6 8" id="KW-0472">Membrane</keyword>
<evidence type="ECO:0000313" key="11">
    <source>
        <dbReference type="Proteomes" id="UP000326881"/>
    </source>
</evidence>
<feature type="domain" description="Acyltransferase 3" evidence="9">
    <location>
        <begin position="10"/>
        <end position="325"/>
    </location>
</feature>
<keyword evidence="10" id="KW-0012">Acyltransferase</keyword>
<protein>
    <submittedName>
        <fullName evidence="10">Acyltransferase</fullName>
    </submittedName>
</protein>
<dbReference type="AlphaFoldDB" id="A0A5Q0CAY0"/>
<dbReference type="EMBL" id="CP043498">
    <property type="protein sequence ID" value="QFY61037.1"/>
    <property type="molecule type" value="Genomic_DNA"/>
</dbReference>
<feature type="transmembrane region" description="Helical" evidence="8">
    <location>
        <begin position="196"/>
        <end position="212"/>
    </location>
</feature>
<keyword evidence="10" id="KW-0808">Transferase</keyword>
<evidence type="ECO:0000256" key="4">
    <source>
        <dbReference type="ARBA" id="ARBA00022692"/>
    </source>
</evidence>
<dbReference type="RefSeq" id="WP_153271206.1">
    <property type="nucleotide sequence ID" value="NZ_CP043498.1"/>
</dbReference>
<evidence type="ECO:0000256" key="8">
    <source>
        <dbReference type="SAM" id="Phobius"/>
    </source>
</evidence>
<dbReference type="PANTHER" id="PTHR40074:SF2">
    <property type="entry name" value="O-ACETYLTRANSFERASE WECH"/>
    <property type="match status" value="1"/>
</dbReference>
<name>A0A5Q0CAY0_9HYPH</name>
<dbReference type="GO" id="GO:0016413">
    <property type="term" value="F:O-acetyltransferase activity"/>
    <property type="evidence" value="ECO:0007669"/>
    <property type="project" value="TreeGrafter"/>
</dbReference>
<feature type="transmembrane region" description="Helical" evidence="8">
    <location>
        <begin position="49"/>
        <end position="71"/>
    </location>
</feature>
<keyword evidence="5 8" id="KW-1133">Transmembrane helix</keyword>
<feature type="transmembrane region" description="Helical" evidence="8">
    <location>
        <begin position="219"/>
        <end position="242"/>
    </location>
</feature>
<evidence type="ECO:0000256" key="7">
    <source>
        <dbReference type="SAM" id="MobiDB-lite"/>
    </source>
</evidence>
<feature type="transmembrane region" description="Helical" evidence="8">
    <location>
        <begin position="288"/>
        <end position="306"/>
    </location>
</feature>
<evidence type="ECO:0000256" key="5">
    <source>
        <dbReference type="ARBA" id="ARBA00022989"/>
    </source>
</evidence>
<dbReference type="PANTHER" id="PTHR40074">
    <property type="entry name" value="O-ACETYLTRANSFERASE WECH"/>
    <property type="match status" value="1"/>
</dbReference>
<gene>
    <name evidence="10" type="ORF">FZ934_11810</name>
</gene>
<feature type="transmembrane region" description="Helical" evidence="8">
    <location>
        <begin position="147"/>
        <end position="166"/>
    </location>
</feature>
<feature type="transmembrane region" description="Helical" evidence="8">
    <location>
        <begin position="91"/>
        <end position="114"/>
    </location>
</feature>
<accession>A0A5Q0CAY0</accession>
<evidence type="ECO:0000256" key="6">
    <source>
        <dbReference type="ARBA" id="ARBA00023136"/>
    </source>
</evidence>
<feature type="transmembrane region" description="Helical" evidence="8">
    <location>
        <begin position="171"/>
        <end position="190"/>
    </location>
</feature>
<feature type="region of interest" description="Disordered" evidence="7">
    <location>
        <begin position="350"/>
        <end position="373"/>
    </location>
</feature>
<feature type="transmembrane region" description="Helical" evidence="8">
    <location>
        <begin position="12"/>
        <end position="29"/>
    </location>
</feature>
<dbReference type="GO" id="GO:0005886">
    <property type="term" value="C:plasma membrane"/>
    <property type="evidence" value="ECO:0007669"/>
    <property type="project" value="UniProtKB-SubCell"/>
</dbReference>
<feature type="transmembrane region" description="Helical" evidence="8">
    <location>
        <begin position="312"/>
        <end position="335"/>
    </location>
</feature>
<evidence type="ECO:0000256" key="3">
    <source>
        <dbReference type="ARBA" id="ARBA00022475"/>
    </source>
</evidence>
<dbReference type="Proteomes" id="UP000326881">
    <property type="component" value="Chromosome"/>
</dbReference>
<keyword evidence="11" id="KW-1185">Reference proteome</keyword>
<reference evidence="10 11" key="1">
    <citation type="submission" date="2019-08" db="EMBL/GenBank/DDBJ databases">
        <title>Prosopis cineraria nodule microbiome.</title>
        <authorList>
            <person name="Ali R."/>
            <person name="Chaluvadi S.R."/>
            <person name="Wang X."/>
        </authorList>
    </citation>
    <scope>NUCLEOTIDE SEQUENCE [LARGE SCALE GENOMIC DNA]</scope>
    <source>
        <strain evidence="10 11">BG7</strain>
    </source>
</reference>
<keyword evidence="4 8" id="KW-0812">Transmembrane</keyword>
<evidence type="ECO:0000256" key="2">
    <source>
        <dbReference type="ARBA" id="ARBA00007400"/>
    </source>
</evidence>
<evidence type="ECO:0000256" key="1">
    <source>
        <dbReference type="ARBA" id="ARBA00004651"/>
    </source>
</evidence>
<dbReference type="InterPro" id="IPR002656">
    <property type="entry name" value="Acyl_transf_3_dom"/>
</dbReference>
<dbReference type="Pfam" id="PF01757">
    <property type="entry name" value="Acyl_transf_3"/>
    <property type="match status" value="1"/>
</dbReference>
<dbReference type="OrthoDB" id="6064642at2"/>
<evidence type="ECO:0000313" key="10">
    <source>
        <dbReference type="EMBL" id="QFY61037.1"/>
    </source>
</evidence>
<organism evidence="10 11">
    <name type="scientific">Rhizobium grahamii</name>
    <dbReference type="NCBI Taxonomy" id="1120045"/>
    <lineage>
        <taxon>Bacteria</taxon>
        <taxon>Pseudomonadati</taxon>
        <taxon>Pseudomonadota</taxon>
        <taxon>Alphaproteobacteria</taxon>
        <taxon>Hyphomicrobiales</taxon>
        <taxon>Rhizobiaceae</taxon>
        <taxon>Rhizobium/Agrobacterium group</taxon>
        <taxon>Rhizobium</taxon>
    </lineage>
</organism>
<dbReference type="GO" id="GO:0009246">
    <property type="term" value="P:enterobacterial common antigen biosynthetic process"/>
    <property type="evidence" value="ECO:0007669"/>
    <property type="project" value="TreeGrafter"/>
</dbReference>
<comment type="similarity">
    <text evidence="2">Belongs to the acyltransferase 3 family.</text>
</comment>
<dbReference type="KEGG" id="rgr:FZ934_11810"/>
<keyword evidence="3" id="KW-1003">Cell membrane</keyword>
<feature type="transmembrane region" description="Helical" evidence="8">
    <location>
        <begin position="248"/>
        <end position="267"/>
    </location>
</feature>
<proteinExistence type="inferred from homology"/>
<evidence type="ECO:0000259" key="9">
    <source>
        <dbReference type="Pfam" id="PF01757"/>
    </source>
</evidence>
<sequence>MTVDSNVSSRINLMRIVLISGIVFVHIPFDVKSSPFNGTYGAFDWFRVFLTEALFRVGVPCLSAISGYLLFRGGLENFSYLKTVRTKSQTVLLPFLIWNGAFFLAILAALALGIGDGYVPDPWHASARDLLTHLFGIEDFPVNVPLYFLRDLFVCILISPLLALLISRVPLITLAALLLLALVPELPLYIVLKRSILFSFSLGIYVGLYNIDLKALDRFAPVGIALLLASSALLATAIYLAGPQVPDWIQLLRNTLAIAGALGFWLLSAPLIKTQIGQRLSKTGSLSFWIFCAHYPLLILLWIVWGKSGIDTYPIFFVLSLALLFPFLAVSNAACRRIAPRLYAILTGGRTKKPTDRTPSAGTIRPELVSQQR</sequence>